<proteinExistence type="predicted"/>
<evidence type="ECO:0000313" key="2">
    <source>
        <dbReference type="Proteomes" id="UP000326396"/>
    </source>
</evidence>
<dbReference type="EMBL" id="SZYD01000009">
    <property type="protein sequence ID" value="KAD5317359.1"/>
    <property type="molecule type" value="Genomic_DNA"/>
</dbReference>
<name>A0A5N6NSW2_9ASTR</name>
<comment type="caution">
    <text evidence="1">The sequence shown here is derived from an EMBL/GenBank/DDBJ whole genome shotgun (WGS) entry which is preliminary data.</text>
</comment>
<reference evidence="1 2" key="1">
    <citation type="submission" date="2019-05" db="EMBL/GenBank/DDBJ databases">
        <title>Mikania micrantha, genome provides insights into the molecular mechanism of rapid growth.</title>
        <authorList>
            <person name="Liu B."/>
        </authorList>
    </citation>
    <scope>NUCLEOTIDE SEQUENCE [LARGE SCALE GENOMIC DNA]</scope>
    <source>
        <strain evidence="1">NLD-2019</strain>
        <tissue evidence="1">Leaf</tissue>
    </source>
</reference>
<sequence length="124" mass="14527">MKVGEWWWRRRVMAVEWRWATEGGRMRACYSKEVTREWGDSARFIRPWPFGGLLRPAAAQMKDLKNGNSLLSQTVVYLWCHEKIKHFWHQFNVHEEMAASNAIAPVHDHEADQSQSVITVDASM</sequence>
<dbReference type="AlphaFoldDB" id="A0A5N6NSW2"/>
<dbReference type="Proteomes" id="UP000326396">
    <property type="component" value="Linkage Group LG17"/>
</dbReference>
<protein>
    <submittedName>
        <fullName evidence="1">Uncharacterized protein</fullName>
    </submittedName>
</protein>
<keyword evidence="2" id="KW-1185">Reference proteome</keyword>
<gene>
    <name evidence="1" type="ORF">E3N88_17305</name>
</gene>
<organism evidence="1 2">
    <name type="scientific">Mikania micrantha</name>
    <name type="common">bitter vine</name>
    <dbReference type="NCBI Taxonomy" id="192012"/>
    <lineage>
        <taxon>Eukaryota</taxon>
        <taxon>Viridiplantae</taxon>
        <taxon>Streptophyta</taxon>
        <taxon>Embryophyta</taxon>
        <taxon>Tracheophyta</taxon>
        <taxon>Spermatophyta</taxon>
        <taxon>Magnoliopsida</taxon>
        <taxon>eudicotyledons</taxon>
        <taxon>Gunneridae</taxon>
        <taxon>Pentapetalae</taxon>
        <taxon>asterids</taxon>
        <taxon>campanulids</taxon>
        <taxon>Asterales</taxon>
        <taxon>Asteraceae</taxon>
        <taxon>Asteroideae</taxon>
        <taxon>Heliantheae alliance</taxon>
        <taxon>Eupatorieae</taxon>
        <taxon>Mikania</taxon>
    </lineage>
</organism>
<evidence type="ECO:0000313" key="1">
    <source>
        <dbReference type="EMBL" id="KAD5317359.1"/>
    </source>
</evidence>
<accession>A0A5N6NSW2</accession>